<keyword evidence="3" id="KW-1185">Reference proteome</keyword>
<dbReference type="Proteomes" id="UP000221165">
    <property type="component" value="Unassembled WGS sequence"/>
</dbReference>
<evidence type="ECO:0000313" key="2">
    <source>
        <dbReference type="EMBL" id="PHJ24442.1"/>
    </source>
</evidence>
<evidence type="ECO:0000313" key="3">
    <source>
        <dbReference type="Proteomes" id="UP000221165"/>
    </source>
</evidence>
<feature type="compositionally biased region" description="Basic and acidic residues" evidence="1">
    <location>
        <begin position="72"/>
        <end position="82"/>
    </location>
</feature>
<proteinExistence type="predicted"/>
<name>A0A2C6LBI3_9APIC</name>
<protein>
    <submittedName>
        <fullName evidence="2">Uncharacterized protein</fullName>
    </submittedName>
</protein>
<reference evidence="2 3" key="1">
    <citation type="journal article" date="2017" name="Int. J. Parasitol.">
        <title>The genome of the protozoan parasite Cystoisospora suis and a reverse vaccinology approach to identify vaccine candidates.</title>
        <authorList>
            <person name="Palmieri N."/>
            <person name="Shrestha A."/>
            <person name="Ruttkowski B."/>
            <person name="Beck T."/>
            <person name="Vogl C."/>
            <person name="Tomley F."/>
            <person name="Blake D.P."/>
            <person name="Joachim A."/>
        </authorList>
    </citation>
    <scope>NUCLEOTIDE SEQUENCE [LARGE SCALE GENOMIC DNA]</scope>
    <source>
        <strain evidence="2 3">Wien I</strain>
    </source>
</reference>
<dbReference type="EMBL" id="MIGC01000677">
    <property type="protein sequence ID" value="PHJ24442.1"/>
    <property type="molecule type" value="Genomic_DNA"/>
</dbReference>
<comment type="caution">
    <text evidence="2">The sequence shown here is derived from an EMBL/GenBank/DDBJ whole genome shotgun (WGS) entry which is preliminary data.</text>
</comment>
<dbReference type="GeneID" id="94425122"/>
<sequence length="132" mass="14399">MLLLLVRGILVLFRPRLWVAEVTVFAAGTAFSTCIIHRRSSVVTRRGGEFLAHNHRALATNSTGQRSSLSRDAPRPYTRRDAPPTIAPKRHRPLIFLGPSDGGFPTMPTRDAVCKGAGDLRLRDSGGVAVLE</sequence>
<feature type="compositionally biased region" description="Polar residues" evidence="1">
    <location>
        <begin position="59"/>
        <end position="70"/>
    </location>
</feature>
<feature type="region of interest" description="Disordered" evidence="1">
    <location>
        <begin position="57"/>
        <end position="87"/>
    </location>
</feature>
<dbReference type="VEuPathDB" id="ToxoDB:CSUI_001706"/>
<dbReference type="RefSeq" id="XP_067926115.1">
    <property type="nucleotide sequence ID" value="XM_068061911.1"/>
</dbReference>
<organism evidence="2 3">
    <name type="scientific">Cystoisospora suis</name>
    <dbReference type="NCBI Taxonomy" id="483139"/>
    <lineage>
        <taxon>Eukaryota</taxon>
        <taxon>Sar</taxon>
        <taxon>Alveolata</taxon>
        <taxon>Apicomplexa</taxon>
        <taxon>Conoidasida</taxon>
        <taxon>Coccidia</taxon>
        <taxon>Eucoccidiorida</taxon>
        <taxon>Eimeriorina</taxon>
        <taxon>Sarcocystidae</taxon>
        <taxon>Cystoisospora</taxon>
    </lineage>
</organism>
<dbReference type="AlphaFoldDB" id="A0A2C6LBI3"/>
<accession>A0A2C6LBI3</accession>
<evidence type="ECO:0000256" key="1">
    <source>
        <dbReference type="SAM" id="MobiDB-lite"/>
    </source>
</evidence>
<gene>
    <name evidence="2" type="ORF">CSUI_001706</name>
</gene>